<dbReference type="AlphaFoldDB" id="A0AAV2L461"/>
<evidence type="ECO:0000313" key="3">
    <source>
        <dbReference type="Proteomes" id="UP001497482"/>
    </source>
</evidence>
<dbReference type="EMBL" id="OZ035843">
    <property type="protein sequence ID" value="CAL1597092.1"/>
    <property type="molecule type" value="Genomic_DNA"/>
</dbReference>
<sequence length="117" mass="12728">MTPKRSFSPVPWRSELPAEVHSSSPSPKADVPVVALAHPAPGPEVVVMGDRADIRAGGCRSPYTYSEYELMKCSQREVTSRAVSWSLTCSVQRQGESAVCPGPHMNDTDKDEKRTGN</sequence>
<protein>
    <submittedName>
        <fullName evidence="2">Uncharacterized protein</fullName>
    </submittedName>
</protein>
<feature type="region of interest" description="Disordered" evidence="1">
    <location>
        <begin position="1"/>
        <end position="29"/>
    </location>
</feature>
<keyword evidence="3" id="KW-1185">Reference proteome</keyword>
<organism evidence="2 3">
    <name type="scientific">Knipowitschia caucasica</name>
    <name type="common">Caucasian dwarf goby</name>
    <name type="synonym">Pomatoschistus caucasicus</name>
    <dbReference type="NCBI Taxonomy" id="637954"/>
    <lineage>
        <taxon>Eukaryota</taxon>
        <taxon>Metazoa</taxon>
        <taxon>Chordata</taxon>
        <taxon>Craniata</taxon>
        <taxon>Vertebrata</taxon>
        <taxon>Euteleostomi</taxon>
        <taxon>Actinopterygii</taxon>
        <taxon>Neopterygii</taxon>
        <taxon>Teleostei</taxon>
        <taxon>Neoteleostei</taxon>
        <taxon>Acanthomorphata</taxon>
        <taxon>Gobiaria</taxon>
        <taxon>Gobiiformes</taxon>
        <taxon>Gobioidei</taxon>
        <taxon>Gobiidae</taxon>
        <taxon>Gobiinae</taxon>
        <taxon>Knipowitschia</taxon>
    </lineage>
</organism>
<reference evidence="2 3" key="1">
    <citation type="submission" date="2024-04" db="EMBL/GenBank/DDBJ databases">
        <authorList>
            <person name="Waldvogel A.-M."/>
            <person name="Schoenle A."/>
        </authorList>
    </citation>
    <scope>NUCLEOTIDE SEQUENCE [LARGE SCALE GENOMIC DNA]</scope>
</reference>
<feature type="compositionally biased region" description="Basic and acidic residues" evidence="1">
    <location>
        <begin position="106"/>
        <end position="117"/>
    </location>
</feature>
<accession>A0AAV2L461</accession>
<proteinExistence type="predicted"/>
<feature type="region of interest" description="Disordered" evidence="1">
    <location>
        <begin position="94"/>
        <end position="117"/>
    </location>
</feature>
<name>A0AAV2L461_KNICA</name>
<evidence type="ECO:0000256" key="1">
    <source>
        <dbReference type="SAM" id="MobiDB-lite"/>
    </source>
</evidence>
<dbReference type="Proteomes" id="UP001497482">
    <property type="component" value="Chromosome 21"/>
</dbReference>
<gene>
    <name evidence="2" type="ORF">KC01_LOCUS25654</name>
</gene>
<evidence type="ECO:0000313" key="2">
    <source>
        <dbReference type="EMBL" id="CAL1597092.1"/>
    </source>
</evidence>